<organism evidence="1">
    <name type="scientific">Rhizophora mucronata</name>
    <name type="common">Asiatic mangrove</name>
    <dbReference type="NCBI Taxonomy" id="61149"/>
    <lineage>
        <taxon>Eukaryota</taxon>
        <taxon>Viridiplantae</taxon>
        <taxon>Streptophyta</taxon>
        <taxon>Embryophyta</taxon>
        <taxon>Tracheophyta</taxon>
        <taxon>Spermatophyta</taxon>
        <taxon>Magnoliopsida</taxon>
        <taxon>eudicotyledons</taxon>
        <taxon>Gunneridae</taxon>
        <taxon>Pentapetalae</taxon>
        <taxon>rosids</taxon>
        <taxon>fabids</taxon>
        <taxon>Malpighiales</taxon>
        <taxon>Rhizophoraceae</taxon>
        <taxon>Rhizophora</taxon>
    </lineage>
</organism>
<proteinExistence type="predicted"/>
<name>A0A2P2NMH2_RHIMU</name>
<protein>
    <submittedName>
        <fullName evidence="1">Uncharacterized protein</fullName>
    </submittedName>
</protein>
<reference evidence="1" key="1">
    <citation type="submission" date="2018-02" db="EMBL/GenBank/DDBJ databases">
        <title>Rhizophora mucronata_Transcriptome.</title>
        <authorList>
            <person name="Meera S.P."/>
            <person name="Sreeshan A."/>
            <person name="Augustine A."/>
        </authorList>
    </citation>
    <scope>NUCLEOTIDE SEQUENCE</scope>
    <source>
        <tissue evidence="1">Leaf</tissue>
    </source>
</reference>
<sequence>MCEEFYVCEISLFLEESMKALILSLRGALDNQGFQLMLECKNRFCFHFYLFGQEFPLEIATIQPSF</sequence>
<evidence type="ECO:0000313" key="1">
    <source>
        <dbReference type="EMBL" id="MBX43666.1"/>
    </source>
</evidence>
<dbReference type="EMBL" id="GGEC01063182">
    <property type="protein sequence ID" value="MBX43666.1"/>
    <property type="molecule type" value="Transcribed_RNA"/>
</dbReference>
<dbReference type="AlphaFoldDB" id="A0A2P2NMH2"/>
<accession>A0A2P2NMH2</accession>